<dbReference type="EMBL" id="JAHMUF010000018">
    <property type="protein sequence ID" value="KAG7192471.1"/>
    <property type="molecule type" value="Genomic_DNA"/>
</dbReference>
<dbReference type="GO" id="GO:0016702">
    <property type="term" value="F:oxidoreductase activity, acting on single donors with incorporation of molecular oxygen, incorporation of two atoms of oxygen"/>
    <property type="evidence" value="ECO:0007669"/>
    <property type="project" value="UniProtKB-ARBA"/>
</dbReference>
<dbReference type="Proteomes" id="UP000790833">
    <property type="component" value="Unassembled WGS sequence"/>
</dbReference>
<evidence type="ECO:0000313" key="7">
    <source>
        <dbReference type="EMBL" id="KAG7192471.1"/>
    </source>
</evidence>
<evidence type="ECO:0000256" key="1">
    <source>
        <dbReference type="ARBA" id="ARBA00001947"/>
    </source>
</evidence>
<keyword evidence="4" id="KW-0862">Zinc</keyword>
<dbReference type="GO" id="GO:0008270">
    <property type="term" value="F:zinc ion binding"/>
    <property type="evidence" value="ECO:0007669"/>
    <property type="project" value="InterPro"/>
</dbReference>
<comment type="similarity">
    <text evidence="2">Belongs to the DODA-type extradiol aromatic ring-opening dioxygenase family.</text>
</comment>
<dbReference type="Pfam" id="PF02900">
    <property type="entry name" value="LigB"/>
    <property type="match status" value="1"/>
</dbReference>
<evidence type="ECO:0000256" key="4">
    <source>
        <dbReference type="ARBA" id="ARBA00022833"/>
    </source>
</evidence>
<evidence type="ECO:0000256" key="2">
    <source>
        <dbReference type="ARBA" id="ARBA00007581"/>
    </source>
</evidence>
<name>A0A9P7V7S6_9ASCO</name>
<dbReference type="CDD" id="cd07363">
    <property type="entry name" value="45_DOPA_Dioxygenase"/>
    <property type="match status" value="1"/>
</dbReference>
<dbReference type="InterPro" id="IPR014436">
    <property type="entry name" value="Extradiol_dOase_DODA"/>
</dbReference>
<feature type="domain" description="Extradiol ring-cleavage dioxygenase class III enzyme subunit B" evidence="6">
    <location>
        <begin position="25"/>
        <end position="310"/>
    </location>
</feature>
<reference evidence="7" key="1">
    <citation type="submission" date="2021-03" db="EMBL/GenBank/DDBJ databases">
        <authorList>
            <person name="Palmer J.M."/>
        </authorList>
    </citation>
    <scope>NUCLEOTIDE SEQUENCE</scope>
    <source>
        <strain evidence="7">ARV_011</strain>
    </source>
</reference>
<organism evidence="7 8">
    <name type="scientific">Scheffersomyces spartinae</name>
    <dbReference type="NCBI Taxonomy" id="45513"/>
    <lineage>
        <taxon>Eukaryota</taxon>
        <taxon>Fungi</taxon>
        <taxon>Dikarya</taxon>
        <taxon>Ascomycota</taxon>
        <taxon>Saccharomycotina</taxon>
        <taxon>Pichiomycetes</taxon>
        <taxon>Debaryomycetaceae</taxon>
        <taxon>Scheffersomyces</taxon>
    </lineage>
</organism>
<dbReference type="Gene3D" id="3.40.830.10">
    <property type="entry name" value="LigB-like"/>
    <property type="match status" value="1"/>
</dbReference>
<sequence>MSSARAVYDSDRTQPFKVNPSPFPTYFFSHGGPNFIYDDHKGAWKTVKKLGTNIKNNWKPDYVLVVSAHWQSTGRNLIEISTPPPTKNTIENPLIYDFYGFPSHMYREEFHTKNDAFVAQSVKDHLIKNGFNSTLSNRGIDHGLWCPLKVAFTDYTTLKSGHPPAEGEFDVDFPVIQVSLTGSDSDFDNHYKLGKALNQFRENLIWDPTKKRYLKGALIMSGMSVHNLRDLGWMFANPGKSLPYTSKFNTLLTNTLTTSQHLLESLNDIKKDNRLLLHSAHPTLEHFLPIVVGAGTVDDSKAIKELYNENDGSLGWGIYQFGSDYTTSTSQRQ</sequence>
<dbReference type="OrthoDB" id="7396853at2759"/>
<dbReference type="RefSeq" id="XP_043048021.1">
    <property type="nucleotide sequence ID" value="XM_043192653.1"/>
</dbReference>
<dbReference type="PANTHER" id="PTHR30096">
    <property type="entry name" value="4,5-DOPA DIOXYGENASE EXTRADIOL-LIKE PROTEIN"/>
    <property type="match status" value="1"/>
</dbReference>
<gene>
    <name evidence="7" type="ORF">KQ657_001872</name>
</gene>
<dbReference type="GO" id="GO:0008198">
    <property type="term" value="F:ferrous iron binding"/>
    <property type="evidence" value="ECO:0007669"/>
    <property type="project" value="InterPro"/>
</dbReference>
<keyword evidence="8" id="KW-1185">Reference proteome</keyword>
<comment type="caution">
    <text evidence="7">The sequence shown here is derived from an EMBL/GenBank/DDBJ whole genome shotgun (WGS) entry which is preliminary data.</text>
</comment>
<proteinExistence type="inferred from homology"/>
<accession>A0A9P7V7S6</accession>
<dbReference type="AlphaFoldDB" id="A0A9P7V7S6"/>
<evidence type="ECO:0000313" key="8">
    <source>
        <dbReference type="Proteomes" id="UP000790833"/>
    </source>
</evidence>
<evidence type="ECO:0000259" key="6">
    <source>
        <dbReference type="Pfam" id="PF02900"/>
    </source>
</evidence>
<dbReference type="PANTHER" id="PTHR30096:SF0">
    <property type="entry name" value="4,5-DOPA DIOXYGENASE EXTRADIOL-LIKE PROTEIN"/>
    <property type="match status" value="1"/>
</dbReference>
<evidence type="ECO:0000256" key="5">
    <source>
        <dbReference type="ARBA" id="ARBA00023002"/>
    </source>
</evidence>
<comment type="cofactor">
    <cofactor evidence="1">
        <name>Zn(2+)</name>
        <dbReference type="ChEBI" id="CHEBI:29105"/>
    </cofactor>
</comment>
<dbReference type="InterPro" id="IPR004183">
    <property type="entry name" value="Xdiol_dOase_suB"/>
</dbReference>
<keyword evidence="3" id="KW-0479">Metal-binding</keyword>
<evidence type="ECO:0000256" key="3">
    <source>
        <dbReference type="ARBA" id="ARBA00022723"/>
    </source>
</evidence>
<dbReference type="GeneID" id="66115246"/>
<protein>
    <recommendedName>
        <fullName evidence="6">Extradiol ring-cleavage dioxygenase class III enzyme subunit B domain-containing protein</fullName>
    </recommendedName>
</protein>
<dbReference type="SUPFAM" id="SSF53213">
    <property type="entry name" value="LigB-like"/>
    <property type="match status" value="1"/>
</dbReference>
<keyword evidence="5" id="KW-0560">Oxidoreductase</keyword>